<protein>
    <submittedName>
        <fullName evidence="1">Ornithine cyclodeaminase/mu-crystallin</fullName>
    </submittedName>
</protein>
<dbReference type="HOGENOM" id="CLU_2653681_0_0_6"/>
<dbReference type="Proteomes" id="UP000032735">
    <property type="component" value="Chromosome"/>
</dbReference>
<dbReference type="STRING" id="1354304.XPG1_1966"/>
<proteinExistence type="predicted"/>
<dbReference type="AlphaFoldDB" id="A0A068R3X6"/>
<dbReference type="RefSeq" id="WP_045958760.1">
    <property type="nucleotide sequence ID" value="NZ_FO704551.1"/>
</dbReference>
<name>A0A068R3X6_9GAMM</name>
<keyword evidence="2" id="KW-1185">Reference proteome</keyword>
<reference evidence="1 2" key="1">
    <citation type="submission" date="2013-07" db="EMBL/GenBank/DDBJ databases">
        <authorList>
            <person name="Genoscope - CEA"/>
        </authorList>
    </citation>
    <scope>NUCLEOTIDE SEQUENCE [LARGE SCALE GENOMIC DNA]</scope>
    <source>
        <strain evidence="1 2">G6</strain>
    </source>
</reference>
<organism evidence="1 2">
    <name type="scientific">Xenorhabdus poinarii G6</name>
    <dbReference type="NCBI Taxonomy" id="1354304"/>
    <lineage>
        <taxon>Bacteria</taxon>
        <taxon>Pseudomonadati</taxon>
        <taxon>Pseudomonadota</taxon>
        <taxon>Gammaproteobacteria</taxon>
        <taxon>Enterobacterales</taxon>
        <taxon>Morganellaceae</taxon>
        <taxon>Xenorhabdus</taxon>
    </lineage>
</organism>
<dbReference type="Gene3D" id="3.30.1780.10">
    <property type="entry name" value="ornithine cyclodeaminase, domain 1"/>
    <property type="match status" value="1"/>
</dbReference>
<sequence>MPDQQMCFEVITGDFISKVISDSRRNIIDLIRQSYLIHHQDKTENPDSCFLHFKNKPEARIIALPAATDISVSGIK</sequence>
<evidence type="ECO:0000313" key="1">
    <source>
        <dbReference type="EMBL" id="CDG21621.1"/>
    </source>
</evidence>
<accession>A0A068R3X6</accession>
<dbReference type="EMBL" id="FO704551">
    <property type="protein sequence ID" value="CDG21621.1"/>
    <property type="molecule type" value="Genomic_DNA"/>
</dbReference>
<dbReference type="InterPro" id="IPR023401">
    <property type="entry name" value="ODC_N"/>
</dbReference>
<gene>
    <name evidence="1" type="ORF">XPG1_1966</name>
</gene>
<evidence type="ECO:0000313" key="2">
    <source>
        <dbReference type="Proteomes" id="UP000032735"/>
    </source>
</evidence>
<dbReference type="KEGG" id="xpo:XPG1_1966"/>